<evidence type="ECO:0000256" key="6">
    <source>
        <dbReference type="ARBA" id="ARBA00023004"/>
    </source>
</evidence>
<dbReference type="InterPro" id="IPR017972">
    <property type="entry name" value="Cyt_P450_CS"/>
</dbReference>
<feature type="transmembrane region" description="Helical" evidence="9">
    <location>
        <begin position="60"/>
        <end position="82"/>
    </location>
</feature>
<evidence type="ECO:0000256" key="3">
    <source>
        <dbReference type="ARBA" id="ARBA00010617"/>
    </source>
</evidence>
<evidence type="ECO:0000256" key="9">
    <source>
        <dbReference type="SAM" id="Phobius"/>
    </source>
</evidence>
<evidence type="ECO:0000256" key="1">
    <source>
        <dbReference type="ARBA" id="ARBA00001971"/>
    </source>
</evidence>
<evidence type="ECO:0000313" key="10">
    <source>
        <dbReference type="EMBL" id="KAH9837580.1"/>
    </source>
</evidence>
<dbReference type="PROSITE" id="PS00086">
    <property type="entry name" value="CYTOCHROME_P450"/>
    <property type="match status" value="1"/>
</dbReference>
<keyword evidence="11" id="KW-1185">Reference proteome</keyword>
<comment type="caution">
    <text evidence="10">The sequence shown here is derived from an EMBL/GenBank/DDBJ whole genome shotgun (WGS) entry which is preliminary data.</text>
</comment>
<comment type="similarity">
    <text evidence="3 8">Belongs to the cytochrome P450 family.</text>
</comment>
<sequence>MFSLDVLGGILAAASLGYAAHYAVFKPYESLARNPGWLATLLLLVPALPAAMLRVPTGSTLLALLVAYCTYYSSILLATAAYRLSSTHPLAIYPGPLLCRMTKLWMVYQANTGKSHEFIRSLHATYGPVVRIGPNELSVVDVDLLPRILGPEGMPKGPLWEGRRISGKRGAGAKNNRGNLIGNRYKDRHAEARKTWNRAFAPAAMKDYEPILIRRVAQLVDELKHKGTAAPVDLSLWLSYCIFDFMGDMVFGGGFELMHEGDRDGIYRTMVAGLHLPALTQQVPWVAPALPYVPWIGKHMKALGQFAFKCITKRLQEGSVTNDLFYHLLDEVPNPEKQTPFPVIMTNAVTAMLAGSDTTAVALCNAFYCVLAHPDVYQRLRGEIDAAFLPSAGEPVDAAKLASLVYLNAVINETLRLYPSIPTSLQRAPQPGTGTHQISPTFVIDERTSILIPPYVLHRDPRYFSPDPDRFWPERWLHRDDPTVVTNASAFIPFSSGAPNCVGRPVALLSMRMVLAWMVRSFEMSLAEGYDVKQWEKDLKDYFAFQKGELPVVLRPRF</sequence>
<keyword evidence="6 8" id="KW-0408">Iron</keyword>
<dbReference type="Proteomes" id="UP000814176">
    <property type="component" value="Unassembled WGS sequence"/>
</dbReference>
<keyword evidence="9" id="KW-0812">Transmembrane</keyword>
<evidence type="ECO:0000256" key="2">
    <source>
        <dbReference type="ARBA" id="ARBA00005179"/>
    </source>
</evidence>
<dbReference type="GeneID" id="72004161"/>
<evidence type="ECO:0000256" key="5">
    <source>
        <dbReference type="ARBA" id="ARBA00023002"/>
    </source>
</evidence>
<dbReference type="PANTHER" id="PTHR24305:SF187">
    <property type="entry name" value="P450, PUTATIVE (EUROFUNG)-RELATED"/>
    <property type="match status" value="1"/>
</dbReference>
<proteinExistence type="inferred from homology"/>
<evidence type="ECO:0000313" key="11">
    <source>
        <dbReference type="Proteomes" id="UP000814176"/>
    </source>
</evidence>
<keyword evidence="8" id="KW-0349">Heme</keyword>
<dbReference type="EMBL" id="JADCUA010000008">
    <property type="protein sequence ID" value="KAH9837580.1"/>
    <property type="molecule type" value="Genomic_DNA"/>
</dbReference>
<dbReference type="InterPro" id="IPR050121">
    <property type="entry name" value="Cytochrome_P450_monoxygenase"/>
</dbReference>
<protein>
    <submittedName>
        <fullName evidence="10">Cytochrome P450</fullName>
    </submittedName>
</protein>
<dbReference type="PANTHER" id="PTHR24305">
    <property type="entry name" value="CYTOCHROME P450"/>
    <property type="match status" value="1"/>
</dbReference>
<organism evidence="10 11">
    <name type="scientific">Rhodofomes roseus</name>
    <dbReference type="NCBI Taxonomy" id="34475"/>
    <lineage>
        <taxon>Eukaryota</taxon>
        <taxon>Fungi</taxon>
        <taxon>Dikarya</taxon>
        <taxon>Basidiomycota</taxon>
        <taxon>Agaricomycotina</taxon>
        <taxon>Agaricomycetes</taxon>
        <taxon>Polyporales</taxon>
        <taxon>Rhodofomes</taxon>
    </lineage>
</organism>
<dbReference type="SUPFAM" id="SSF48264">
    <property type="entry name" value="Cytochrome P450"/>
    <property type="match status" value="1"/>
</dbReference>
<comment type="pathway">
    <text evidence="2">Secondary metabolite biosynthesis.</text>
</comment>
<dbReference type="InterPro" id="IPR036396">
    <property type="entry name" value="Cyt_P450_sf"/>
</dbReference>
<name>A0ABQ8KIB5_9APHY</name>
<feature type="transmembrane region" description="Helical" evidence="9">
    <location>
        <begin position="35"/>
        <end position="53"/>
    </location>
</feature>
<keyword evidence="9" id="KW-0472">Membrane</keyword>
<dbReference type="RefSeq" id="XP_047779618.1">
    <property type="nucleotide sequence ID" value="XM_047923429.1"/>
</dbReference>
<evidence type="ECO:0000256" key="7">
    <source>
        <dbReference type="ARBA" id="ARBA00023033"/>
    </source>
</evidence>
<gene>
    <name evidence="10" type="ORF">C8Q71DRAFT_753307</name>
</gene>
<comment type="cofactor">
    <cofactor evidence="1">
        <name>heme</name>
        <dbReference type="ChEBI" id="CHEBI:30413"/>
    </cofactor>
</comment>
<dbReference type="InterPro" id="IPR001128">
    <property type="entry name" value="Cyt_P450"/>
</dbReference>
<accession>A0ABQ8KIB5</accession>
<reference evidence="10 11" key="1">
    <citation type="journal article" date="2021" name="Environ. Microbiol.">
        <title>Gene family expansions and transcriptome signatures uncover fungal adaptations to wood decay.</title>
        <authorList>
            <person name="Hage H."/>
            <person name="Miyauchi S."/>
            <person name="Viragh M."/>
            <person name="Drula E."/>
            <person name="Min B."/>
            <person name="Chaduli D."/>
            <person name="Navarro D."/>
            <person name="Favel A."/>
            <person name="Norest M."/>
            <person name="Lesage-Meessen L."/>
            <person name="Balint B."/>
            <person name="Merenyi Z."/>
            <person name="de Eugenio L."/>
            <person name="Morin E."/>
            <person name="Martinez A.T."/>
            <person name="Baldrian P."/>
            <person name="Stursova M."/>
            <person name="Martinez M.J."/>
            <person name="Novotny C."/>
            <person name="Magnuson J.K."/>
            <person name="Spatafora J.W."/>
            <person name="Maurice S."/>
            <person name="Pangilinan J."/>
            <person name="Andreopoulos W."/>
            <person name="LaButti K."/>
            <person name="Hundley H."/>
            <person name="Na H."/>
            <person name="Kuo A."/>
            <person name="Barry K."/>
            <person name="Lipzen A."/>
            <person name="Henrissat B."/>
            <person name="Riley R."/>
            <person name="Ahrendt S."/>
            <person name="Nagy L.G."/>
            <person name="Grigoriev I.V."/>
            <person name="Martin F."/>
            <person name="Rosso M.N."/>
        </authorList>
    </citation>
    <scope>NUCLEOTIDE SEQUENCE [LARGE SCALE GENOMIC DNA]</scope>
    <source>
        <strain evidence="10 11">CIRM-BRFM 1785</strain>
    </source>
</reference>
<evidence type="ECO:0000256" key="4">
    <source>
        <dbReference type="ARBA" id="ARBA00022723"/>
    </source>
</evidence>
<keyword evidence="5 8" id="KW-0560">Oxidoreductase</keyword>
<dbReference type="PRINTS" id="PR00385">
    <property type="entry name" value="P450"/>
</dbReference>
<keyword evidence="9" id="KW-1133">Transmembrane helix</keyword>
<keyword evidence="4 8" id="KW-0479">Metal-binding</keyword>
<dbReference type="CDD" id="cd11061">
    <property type="entry name" value="CYP67-like"/>
    <property type="match status" value="1"/>
</dbReference>
<dbReference type="Gene3D" id="1.10.630.10">
    <property type="entry name" value="Cytochrome P450"/>
    <property type="match status" value="1"/>
</dbReference>
<dbReference type="Pfam" id="PF00067">
    <property type="entry name" value="p450"/>
    <property type="match status" value="1"/>
</dbReference>
<evidence type="ECO:0000256" key="8">
    <source>
        <dbReference type="RuleBase" id="RU000461"/>
    </source>
</evidence>
<dbReference type="PRINTS" id="PR00463">
    <property type="entry name" value="EP450I"/>
</dbReference>
<dbReference type="InterPro" id="IPR002401">
    <property type="entry name" value="Cyt_P450_E_grp-I"/>
</dbReference>
<keyword evidence="7 8" id="KW-0503">Monooxygenase</keyword>